<keyword evidence="1" id="KW-0479">Metal-binding</keyword>
<dbReference type="PROSITE" id="PS50089">
    <property type="entry name" value="ZF_RING_2"/>
    <property type="match status" value="1"/>
</dbReference>
<keyword evidence="8" id="KW-1185">Reference proteome</keyword>
<dbReference type="CDD" id="cd16454">
    <property type="entry name" value="RING-H2_PA-TM-RING"/>
    <property type="match status" value="1"/>
</dbReference>
<keyword evidence="5" id="KW-0472">Membrane</keyword>
<keyword evidence="5" id="KW-0812">Transmembrane</keyword>
<feature type="domain" description="RING-type" evidence="6">
    <location>
        <begin position="224"/>
        <end position="269"/>
    </location>
</feature>
<dbReference type="PANTHER" id="PTHR45798">
    <property type="entry name" value="RING-H2 FINGER PROTEIN ATL61-RELATED-RELATED"/>
    <property type="match status" value="1"/>
</dbReference>
<dbReference type="EMBL" id="CAJNJA010100796">
    <property type="protein sequence ID" value="CAE7943962.1"/>
    <property type="molecule type" value="Genomic_DNA"/>
</dbReference>
<dbReference type="InterPro" id="IPR013083">
    <property type="entry name" value="Znf_RING/FYVE/PHD"/>
</dbReference>
<feature type="transmembrane region" description="Helical" evidence="5">
    <location>
        <begin position="65"/>
        <end position="83"/>
    </location>
</feature>
<name>A0A813CLJ1_9DINO</name>
<dbReference type="InterPro" id="IPR052788">
    <property type="entry name" value="RING-type_E3_ligase_ATL"/>
</dbReference>
<evidence type="ECO:0000256" key="1">
    <source>
        <dbReference type="ARBA" id="ARBA00022723"/>
    </source>
</evidence>
<keyword evidence="2 4" id="KW-0863">Zinc-finger</keyword>
<evidence type="ECO:0000256" key="4">
    <source>
        <dbReference type="PROSITE-ProRule" id="PRU00175"/>
    </source>
</evidence>
<dbReference type="SMART" id="SM00184">
    <property type="entry name" value="RING"/>
    <property type="match status" value="1"/>
</dbReference>
<evidence type="ECO:0000313" key="8">
    <source>
        <dbReference type="Proteomes" id="UP000601435"/>
    </source>
</evidence>
<proteinExistence type="predicted"/>
<dbReference type="GO" id="GO:0008270">
    <property type="term" value="F:zinc ion binding"/>
    <property type="evidence" value="ECO:0007669"/>
    <property type="project" value="UniProtKB-KW"/>
</dbReference>
<reference evidence="7" key="1">
    <citation type="submission" date="2021-02" db="EMBL/GenBank/DDBJ databases">
        <authorList>
            <person name="Dougan E. K."/>
            <person name="Rhodes N."/>
            <person name="Thang M."/>
            <person name="Chan C."/>
        </authorList>
    </citation>
    <scope>NUCLEOTIDE SEQUENCE</scope>
</reference>
<gene>
    <name evidence="7" type="primary">rnf44</name>
    <name evidence="7" type="ORF">SNEC2469_LOCUS35223</name>
</gene>
<dbReference type="InterPro" id="IPR001841">
    <property type="entry name" value="Znf_RING"/>
</dbReference>
<organism evidence="7 8">
    <name type="scientific">Symbiodinium necroappetens</name>
    <dbReference type="NCBI Taxonomy" id="1628268"/>
    <lineage>
        <taxon>Eukaryota</taxon>
        <taxon>Sar</taxon>
        <taxon>Alveolata</taxon>
        <taxon>Dinophyceae</taxon>
        <taxon>Suessiales</taxon>
        <taxon>Symbiodiniaceae</taxon>
        <taxon>Symbiodinium</taxon>
    </lineage>
</organism>
<protein>
    <submittedName>
        <fullName evidence="7">Rnf44 protein</fullName>
    </submittedName>
</protein>
<feature type="transmembrane region" description="Helical" evidence="5">
    <location>
        <begin position="155"/>
        <end position="184"/>
    </location>
</feature>
<dbReference type="AlphaFoldDB" id="A0A813CLJ1"/>
<evidence type="ECO:0000259" key="6">
    <source>
        <dbReference type="PROSITE" id="PS50089"/>
    </source>
</evidence>
<comment type="caution">
    <text evidence="7">The sequence shown here is derived from an EMBL/GenBank/DDBJ whole genome shotgun (WGS) entry which is preliminary data.</text>
</comment>
<dbReference type="SUPFAM" id="SSF57850">
    <property type="entry name" value="RING/U-box"/>
    <property type="match status" value="1"/>
</dbReference>
<keyword evidence="5" id="KW-1133">Transmembrane helix</keyword>
<accession>A0A813CLJ1</accession>
<evidence type="ECO:0000313" key="7">
    <source>
        <dbReference type="EMBL" id="CAE7943962.1"/>
    </source>
</evidence>
<dbReference type="Proteomes" id="UP000601435">
    <property type="component" value="Unassembled WGS sequence"/>
</dbReference>
<dbReference type="Pfam" id="PF13639">
    <property type="entry name" value="zf-RING_2"/>
    <property type="match status" value="1"/>
</dbReference>
<sequence length="291" mass="32826">MTTAQVDALFVRQHRQEMMAEVCRHWLLMFGISSFVLGMLTVVMLVWLCFVWAKAYVKGFHSCDSLLTLWAFVLYSMMILNFAKSTACGHRLMGTLCAWEPDPDFPHRAPLRVKLFNLLLPLFMFTWNAIGIHWARLSTAPQVPRLVCQEESQGVIDAILAFATVNIALTVFMFLNIVGLAYFFRMLLRMGVVHSSKAAPEGSLEASTEKVTAETAKLADSPQCPICLEDFSDTDESQDISRTLKCNHYFHKACLKDWLQVNRDCPLCRQDLAKPSLEATPAESHSSDLPV</sequence>
<feature type="transmembrane region" description="Helical" evidence="5">
    <location>
        <begin position="115"/>
        <end position="135"/>
    </location>
</feature>
<evidence type="ECO:0000256" key="3">
    <source>
        <dbReference type="ARBA" id="ARBA00022833"/>
    </source>
</evidence>
<evidence type="ECO:0000256" key="2">
    <source>
        <dbReference type="ARBA" id="ARBA00022771"/>
    </source>
</evidence>
<dbReference type="PANTHER" id="PTHR45798:SF97">
    <property type="entry name" value="ALCOHOL-SENSITIVE RING FINGER PROTEIN 1"/>
    <property type="match status" value="1"/>
</dbReference>
<dbReference type="Gene3D" id="3.30.40.10">
    <property type="entry name" value="Zinc/RING finger domain, C3HC4 (zinc finger)"/>
    <property type="match status" value="1"/>
</dbReference>
<dbReference type="OrthoDB" id="435444at2759"/>
<keyword evidence="3" id="KW-0862">Zinc</keyword>
<evidence type="ECO:0000256" key="5">
    <source>
        <dbReference type="SAM" id="Phobius"/>
    </source>
</evidence>
<feature type="transmembrane region" description="Helical" evidence="5">
    <location>
        <begin position="26"/>
        <end position="53"/>
    </location>
</feature>